<organism evidence="1 2">
    <name type="scientific">Thalassospira profundimaris</name>
    <dbReference type="NCBI Taxonomy" id="502049"/>
    <lineage>
        <taxon>Bacteria</taxon>
        <taxon>Pseudomonadati</taxon>
        <taxon>Pseudomonadota</taxon>
        <taxon>Alphaproteobacteria</taxon>
        <taxon>Rhodospirillales</taxon>
        <taxon>Thalassospiraceae</taxon>
        <taxon>Thalassospira</taxon>
    </lineage>
</organism>
<evidence type="ECO:0000313" key="1">
    <source>
        <dbReference type="EMBL" id="RCK32947.1"/>
    </source>
</evidence>
<name>A0A367W0P5_9PROT</name>
<dbReference type="Proteomes" id="UP000253226">
    <property type="component" value="Unassembled WGS sequence"/>
</dbReference>
<proteinExistence type="predicted"/>
<dbReference type="EMBL" id="JPWF01000014">
    <property type="protein sequence ID" value="RCK32947.1"/>
    <property type="molecule type" value="Genomic_DNA"/>
</dbReference>
<sequence length="65" mass="6876">MMQTHIAEMNSLDAWTQSGGAIAGMTETGIVTDQSLQSAGPTRGCFEMVREGGYVKPALFVLSVP</sequence>
<dbReference type="OrthoDB" id="10001987at2"/>
<comment type="caution">
    <text evidence="1">The sequence shown here is derived from an EMBL/GenBank/DDBJ whole genome shotgun (WGS) entry which is preliminary data.</text>
</comment>
<evidence type="ECO:0000313" key="2">
    <source>
        <dbReference type="Proteomes" id="UP000253226"/>
    </source>
</evidence>
<accession>A0A367W0P5</accession>
<protein>
    <submittedName>
        <fullName evidence="1">Uncharacterized protein</fullName>
    </submittedName>
</protein>
<reference evidence="1 2" key="1">
    <citation type="submission" date="2014-07" db="EMBL/GenBank/DDBJ databases">
        <title>Draft genome sequence of Thalassospira profundimaris 35.</title>
        <authorList>
            <person name="Lai Q."/>
            <person name="Shao Z."/>
        </authorList>
    </citation>
    <scope>NUCLEOTIDE SEQUENCE [LARGE SCALE GENOMIC DNA]</scope>
    <source>
        <strain evidence="1 2">35</strain>
    </source>
</reference>
<gene>
    <name evidence="1" type="ORF">TH19_18805</name>
</gene>
<dbReference type="AlphaFoldDB" id="A0A367W0P5"/>
<dbReference type="RefSeq" id="WP_114103785.1">
    <property type="nucleotide sequence ID" value="NZ_JPWF01000014.1"/>
</dbReference>